<protein>
    <recommendedName>
        <fullName evidence="1">Metallo-beta-lactamase domain-containing protein</fullName>
    </recommendedName>
</protein>
<proteinExistence type="predicted"/>
<dbReference type="OrthoDB" id="17458at2759"/>
<keyword evidence="3" id="KW-1185">Reference proteome</keyword>
<organism evidence="2 3">
    <name type="scientific">Diploscapter pachys</name>
    <dbReference type="NCBI Taxonomy" id="2018661"/>
    <lineage>
        <taxon>Eukaryota</taxon>
        <taxon>Metazoa</taxon>
        <taxon>Ecdysozoa</taxon>
        <taxon>Nematoda</taxon>
        <taxon>Chromadorea</taxon>
        <taxon>Rhabditida</taxon>
        <taxon>Rhabditina</taxon>
        <taxon>Rhabditomorpha</taxon>
        <taxon>Rhabditoidea</taxon>
        <taxon>Rhabditidae</taxon>
        <taxon>Diploscapter</taxon>
    </lineage>
</organism>
<dbReference type="PANTHER" id="PTHR42951">
    <property type="entry name" value="METALLO-BETA-LACTAMASE DOMAIN-CONTAINING"/>
    <property type="match status" value="1"/>
</dbReference>
<sequence>MTQISSNVYYIVEKDTLGCNPLCYLIFGSENKVLLVDTGCGCGNLYFYLKNQAILKDKRFIVVNTHNHPEQIGGNWRFSTTGRFGLAHAVDDLCASRRHKYYTRLLESNWHWTIETYKITRWLKDGEMILLGPDTDSRNVVQVLWTPGHTPDSLVLWYPHDKRLFIGDLFYRFDDIMFTSAKNNR</sequence>
<dbReference type="InterPro" id="IPR050855">
    <property type="entry name" value="NDM-1-like"/>
</dbReference>
<dbReference type="InterPro" id="IPR001279">
    <property type="entry name" value="Metallo-B-lactamas"/>
</dbReference>
<gene>
    <name evidence="2" type="ORF">WR25_15587</name>
</gene>
<name>A0A2A2LB20_9BILA</name>
<comment type="caution">
    <text evidence="2">The sequence shown here is derived from an EMBL/GenBank/DDBJ whole genome shotgun (WGS) entry which is preliminary data.</text>
</comment>
<dbReference type="SMART" id="SM00849">
    <property type="entry name" value="Lactamase_B"/>
    <property type="match status" value="1"/>
</dbReference>
<dbReference type="EMBL" id="LIAE01006976">
    <property type="protein sequence ID" value="PAV83247.1"/>
    <property type="molecule type" value="Genomic_DNA"/>
</dbReference>
<dbReference type="InterPro" id="IPR036866">
    <property type="entry name" value="RibonucZ/Hydroxyglut_hydro"/>
</dbReference>
<dbReference type="PANTHER" id="PTHR42951:SF4">
    <property type="entry name" value="ACYL-COENZYME A THIOESTERASE MBLAC2"/>
    <property type="match status" value="1"/>
</dbReference>
<dbReference type="STRING" id="2018661.A0A2A2LB20"/>
<dbReference type="Pfam" id="PF00753">
    <property type="entry name" value="Lactamase_B"/>
    <property type="match status" value="1"/>
</dbReference>
<reference evidence="2 3" key="1">
    <citation type="journal article" date="2017" name="Curr. Biol.">
        <title>Genome architecture and evolution of a unichromosomal asexual nematode.</title>
        <authorList>
            <person name="Fradin H."/>
            <person name="Zegar C."/>
            <person name="Gutwein M."/>
            <person name="Lucas J."/>
            <person name="Kovtun M."/>
            <person name="Corcoran D."/>
            <person name="Baugh L.R."/>
            <person name="Kiontke K."/>
            <person name="Gunsalus K."/>
            <person name="Fitch D.H."/>
            <person name="Piano F."/>
        </authorList>
    </citation>
    <scope>NUCLEOTIDE SEQUENCE [LARGE SCALE GENOMIC DNA]</scope>
    <source>
        <strain evidence="2">PF1309</strain>
    </source>
</reference>
<evidence type="ECO:0000313" key="3">
    <source>
        <dbReference type="Proteomes" id="UP000218231"/>
    </source>
</evidence>
<feature type="domain" description="Metallo-beta-lactamase" evidence="1">
    <location>
        <begin position="20"/>
        <end position="182"/>
    </location>
</feature>
<evidence type="ECO:0000259" key="1">
    <source>
        <dbReference type="SMART" id="SM00849"/>
    </source>
</evidence>
<dbReference type="Gene3D" id="3.60.15.10">
    <property type="entry name" value="Ribonuclease Z/Hydroxyacylglutathione hydrolase-like"/>
    <property type="match status" value="1"/>
</dbReference>
<dbReference type="Proteomes" id="UP000218231">
    <property type="component" value="Unassembled WGS sequence"/>
</dbReference>
<dbReference type="AlphaFoldDB" id="A0A2A2LB20"/>
<evidence type="ECO:0000313" key="2">
    <source>
        <dbReference type="EMBL" id="PAV83247.1"/>
    </source>
</evidence>
<dbReference type="SUPFAM" id="SSF56281">
    <property type="entry name" value="Metallo-hydrolase/oxidoreductase"/>
    <property type="match status" value="1"/>
</dbReference>
<accession>A0A2A2LB20</accession>